<comment type="caution">
    <text evidence="1">The sequence shown here is derived from an EMBL/GenBank/DDBJ whole genome shotgun (WGS) entry which is preliminary data.</text>
</comment>
<evidence type="ECO:0000313" key="1">
    <source>
        <dbReference type="EMBL" id="GCC49673.1"/>
    </source>
</evidence>
<accession>A0A401U443</accession>
<sequence>MRGRPSGADALDSEAICAAWLADESCGNRRLAPRSLPALDDVRRLANSMDVHQFSSLQLGFEMTDDRNLLEYAESITEKACGQPATIDDIADNFALYGLNKRVVALD</sequence>
<gene>
    <name evidence="1" type="ORF">chiPu_0033821</name>
</gene>
<name>A0A401U443_CHIPU</name>
<reference evidence="1 2" key="1">
    <citation type="journal article" date="2018" name="Nat. Ecol. Evol.">
        <title>Shark genomes provide insights into elasmobranch evolution and the origin of vertebrates.</title>
        <authorList>
            <person name="Hara Y"/>
            <person name="Yamaguchi K"/>
            <person name="Onimaru K"/>
            <person name="Kadota M"/>
            <person name="Koyanagi M"/>
            <person name="Keeley SD"/>
            <person name="Tatsumi K"/>
            <person name="Tanaka K"/>
            <person name="Motone F"/>
            <person name="Kageyama Y"/>
            <person name="Nozu R"/>
            <person name="Adachi N"/>
            <person name="Nishimura O"/>
            <person name="Nakagawa R"/>
            <person name="Tanegashima C"/>
            <person name="Kiyatake I"/>
            <person name="Matsumoto R"/>
            <person name="Murakumo K"/>
            <person name="Nishida K"/>
            <person name="Terakita A"/>
            <person name="Kuratani S"/>
            <person name="Sato K"/>
            <person name="Hyodo S Kuraku.S."/>
        </authorList>
    </citation>
    <scope>NUCLEOTIDE SEQUENCE [LARGE SCALE GENOMIC DNA]</scope>
</reference>
<feature type="non-terminal residue" evidence="1">
    <location>
        <position position="107"/>
    </location>
</feature>
<organism evidence="1 2">
    <name type="scientific">Chiloscyllium punctatum</name>
    <name type="common">Brownbanded bambooshark</name>
    <name type="synonym">Hemiscyllium punctatum</name>
    <dbReference type="NCBI Taxonomy" id="137246"/>
    <lineage>
        <taxon>Eukaryota</taxon>
        <taxon>Metazoa</taxon>
        <taxon>Chordata</taxon>
        <taxon>Craniata</taxon>
        <taxon>Vertebrata</taxon>
        <taxon>Chondrichthyes</taxon>
        <taxon>Elasmobranchii</taxon>
        <taxon>Galeomorphii</taxon>
        <taxon>Galeoidea</taxon>
        <taxon>Orectolobiformes</taxon>
        <taxon>Hemiscylliidae</taxon>
        <taxon>Chiloscyllium</taxon>
    </lineage>
</organism>
<dbReference type="EMBL" id="BEZZ01273200">
    <property type="protein sequence ID" value="GCC49673.1"/>
    <property type="molecule type" value="Genomic_DNA"/>
</dbReference>
<proteinExistence type="predicted"/>
<keyword evidence="2" id="KW-1185">Reference proteome</keyword>
<dbReference type="AlphaFoldDB" id="A0A401U443"/>
<dbReference type="Proteomes" id="UP000287033">
    <property type="component" value="Unassembled WGS sequence"/>
</dbReference>
<evidence type="ECO:0000313" key="2">
    <source>
        <dbReference type="Proteomes" id="UP000287033"/>
    </source>
</evidence>
<protein>
    <submittedName>
        <fullName evidence="1">Uncharacterized protein</fullName>
    </submittedName>
</protein>